<dbReference type="SMART" id="SM00173">
    <property type="entry name" value="RAS"/>
    <property type="match status" value="1"/>
</dbReference>
<keyword evidence="3" id="KW-0342">GTP-binding</keyword>
<dbReference type="SMART" id="SM00174">
    <property type="entry name" value="RHO"/>
    <property type="match status" value="1"/>
</dbReference>
<dbReference type="EMBL" id="GIBP01009005">
    <property type="protein sequence ID" value="NDV37974.1"/>
    <property type="molecule type" value="Transcribed_RNA"/>
</dbReference>
<dbReference type="PROSITE" id="PS51419">
    <property type="entry name" value="RAB"/>
    <property type="match status" value="1"/>
</dbReference>
<dbReference type="FunFam" id="3.40.50.300:FF:001447">
    <property type="entry name" value="Ras-related protein Rab-1B"/>
    <property type="match status" value="1"/>
</dbReference>
<dbReference type="AlphaFoldDB" id="A0A6B2LLT4"/>
<dbReference type="PANTHER" id="PTHR47977">
    <property type="entry name" value="RAS-RELATED PROTEIN RAB"/>
    <property type="match status" value="1"/>
</dbReference>
<dbReference type="Pfam" id="PF00071">
    <property type="entry name" value="Ras"/>
    <property type="match status" value="1"/>
</dbReference>
<dbReference type="InterPro" id="IPR050227">
    <property type="entry name" value="Rab"/>
</dbReference>
<dbReference type="GO" id="GO:0005525">
    <property type="term" value="F:GTP binding"/>
    <property type="evidence" value="ECO:0007669"/>
    <property type="project" value="UniProtKB-KW"/>
</dbReference>
<evidence type="ECO:0000256" key="1">
    <source>
        <dbReference type="ARBA" id="ARBA00006270"/>
    </source>
</evidence>
<dbReference type="InterPro" id="IPR001806">
    <property type="entry name" value="Small_GTPase"/>
</dbReference>
<reference evidence="5" key="1">
    <citation type="journal article" date="2020" name="J. Eukaryot. Microbiol.">
        <title>De novo Sequencing, Assembly and Annotation of the Transcriptome for the Free-Living Testate Amoeba Arcella intermedia.</title>
        <authorList>
            <person name="Ribeiro G.M."/>
            <person name="Porfirio-Sousa A.L."/>
            <person name="Maurer-Alcala X.X."/>
            <person name="Katz L.A."/>
            <person name="Lahr D.J.G."/>
        </authorList>
    </citation>
    <scope>NUCLEOTIDE SEQUENCE</scope>
</reference>
<name>A0A6B2LLT4_9EUKA</name>
<comment type="similarity">
    <text evidence="1">Belongs to the small GTPase superfamily. Rab family.</text>
</comment>
<dbReference type="Gene3D" id="3.40.50.300">
    <property type="entry name" value="P-loop containing nucleotide triphosphate hydrolases"/>
    <property type="match status" value="1"/>
</dbReference>
<accession>A0A6B2LLT4</accession>
<dbReference type="PRINTS" id="PR00449">
    <property type="entry name" value="RASTRNSFRMNG"/>
</dbReference>
<keyword evidence="2" id="KW-0547">Nucleotide-binding</keyword>
<proteinExistence type="inferred from homology"/>
<dbReference type="InterPro" id="IPR005225">
    <property type="entry name" value="Small_GTP-bd"/>
</dbReference>
<dbReference type="NCBIfam" id="TIGR00231">
    <property type="entry name" value="small_GTP"/>
    <property type="match status" value="1"/>
</dbReference>
<dbReference type="InterPro" id="IPR027417">
    <property type="entry name" value="P-loop_NTPase"/>
</dbReference>
<evidence type="ECO:0000256" key="2">
    <source>
        <dbReference type="ARBA" id="ARBA00022741"/>
    </source>
</evidence>
<protein>
    <submittedName>
        <fullName evidence="5">Uncharacterized protein</fullName>
    </submittedName>
</protein>
<evidence type="ECO:0000256" key="4">
    <source>
        <dbReference type="ARBA" id="ARBA00023288"/>
    </source>
</evidence>
<keyword evidence="4" id="KW-0449">Lipoprotein</keyword>
<organism evidence="5">
    <name type="scientific">Arcella intermedia</name>
    <dbReference type="NCBI Taxonomy" id="1963864"/>
    <lineage>
        <taxon>Eukaryota</taxon>
        <taxon>Amoebozoa</taxon>
        <taxon>Tubulinea</taxon>
        <taxon>Elardia</taxon>
        <taxon>Arcellinida</taxon>
        <taxon>Sphaerothecina</taxon>
        <taxon>Arcellidae</taxon>
        <taxon>Arcella</taxon>
    </lineage>
</organism>
<evidence type="ECO:0000313" key="5">
    <source>
        <dbReference type="EMBL" id="NDV37974.1"/>
    </source>
</evidence>
<dbReference type="PROSITE" id="PS51421">
    <property type="entry name" value="RAS"/>
    <property type="match status" value="1"/>
</dbReference>
<dbReference type="SMART" id="SM00175">
    <property type="entry name" value="RAB"/>
    <property type="match status" value="1"/>
</dbReference>
<evidence type="ECO:0000256" key="3">
    <source>
        <dbReference type="ARBA" id="ARBA00023134"/>
    </source>
</evidence>
<dbReference type="GO" id="GO:0003924">
    <property type="term" value="F:GTPase activity"/>
    <property type="evidence" value="ECO:0007669"/>
    <property type="project" value="InterPro"/>
</dbReference>
<sequence>MIVGNPTVGKSSLLLRFTENTFTNEMIFLKENPIIQTIDIGGTIVELKIWDKAGEERWNTRRQSNTYRIAHGIIVVYDITDSTTFTEVKYWMTDIELYSDESLLPRVALVGNKCDVADDRAVRTQDAQEFADSYCMQFLETSAKNGTNVEEVFFNLAKAILSDNISQKL</sequence>
<dbReference type="SUPFAM" id="SSF52540">
    <property type="entry name" value="P-loop containing nucleoside triphosphate hydrolases"/>
    <property type="match status" value="1"/>
</dbReference>